<comment type="caution">
    <text evidence="1">The sequence shown here is derived from an EMBL/GenBank/DDBJ whole genome shotgun (WGS) entry which is preliminary data.</text>
</comment>
<keyword evidence="2" id="KW-1185">Reference proteome</keyword>
<evidence type="ECO:0000313" key="2">
    <source>
        <dbReference type="Proteomes" id="UP000003688"/>
    </source>
</evidence>
<accession>B9XPU4</accession>
<dbReference type="RefSeq" id="WP_007417830.1">
    <property type="nucleotide sequence ID" value="NZ_ABOX02000049.1"/>
</dbReference>
<protein>
    <submittedName>
        <fullName evidence="1">Uncharacterized protein</fullName>
    </submittedName>
</protein>
<dbReference type="OrthoDB" id="7809088at2"/>
<sequence length="55" mass="6032">MKSNEQTGRKLEEVARILNAQGANPFRAQAYVDALKFAGGSFSLIPRKVLQEPAN</sequence>
<evidence type="ECO:0000313" key="1">
    <source>
        <dbReference type="EMBL" id="EEF58125.1"/>
    </source>
</evidence>
<gene>
    <name evidence="1" type="ORF">Cflav_PD1469</name>
</gene>
<name>B9XPU4_PEDPL</name>
<reference evidence="1 2" key="1">
    <citation type="journal article" date="2011" name="J. Bacteriol.">
        <title>Genome sequence of 'Pedosphaera parvula' Ellin514, an aerobic Verrucomicrobial isolate from pasture soil.</title>
        <authorList>
            <person name="Kant R."/>
            <person name="van Passel M.W."/>
            <person name="Sangwan P."/>
            <person name="Palva A."/>
            <person name="Lucas S."/>
            <person name="Copeland A."/>
            <person name="Lapidus A."/>
            <person name="Glavina Del Rio T."/>
            <person name="Dalin E."/>
            <person name="Tice H."/>
            <person name="Bruce D."/>
            <person name="Goodwin L."/>
            <person name="Pitluck S."/>
            <person name="Chertkov O."/>
            <person name="Larimer F.W."/>
            <person name="Land M.L."/>
            <person name="Hauser L."/>
            <person name="Brettin T.S."/>
            <person name="Detter J.C."/>
            <person name="Han S."/>
            <person name="de Vos W.M."/>
            <person name="Janssen P.H."/>
            <person name="Smidt H."/>
        </authorList>
    </citation>
    <scope>NUCLEOTIDE SEQUENCE [LARGE SCALE GENOMIC DNA]</scope>
    <source>
        <strain evidence="1 2">Ellin514</strain>
    </source>
</reference>
<dbReference type="AlphaFoldDB" id="B9XPU4"/>
<dbReference type="Proteomes" id="UP000003688">
    <property type="component" value="Unassembled WGS sequence"/>
</dbReference>
<dbReference type="EMBL" id="ABOX02000049">
    <property type="protein sequence ID" value="EEF58125.1"/>
    <property type="molecule type" value="Genomic_DNA"/>
</dbReference>
<dbReference type="STRING" id="320771.Cflav_PD1469"/>
<organism evidence="1 2">
    <name type="scientific">Pedosphaera parvula (strain Ellin514)</name>
    <dbReference type="NCBI Taxonomy" id="320771"/>
    <lineage>
        <taxon>Bacteria</taxon>
        <taxon>Pseudomonadati</taxon>
        <taxon>Verrucomicrobiota</taxon>
        <taxon>Pedosphaerae</taxon>
        <taxon>Pedosphaerales</taxon>
        <taxon>Pedosphaeraceae</taxon>
        <taxon>Pedosphaera</taxon>
    </lineage>
</organism>
<proteinExistence type="predicted"/>